<dbReference type="PROSITE" id="PS50109">
    <property type="entry name" value="HIS_KIN"/>
    <property type="match status" value="1"/>
</dbReference>
<accession>A0A2A4T138</accession>
<organism evidence="7 8">
    <name type="scientific">SAR324 cluster bacterium</name>
    <dbReference type="NCBI Taxonomy" id="2024889"/>
    <lineage>
        <taxon>Bacteria</taxon>
        <taxon>Deltaproteobacteria</taxon>
        <taxon>SAR324 cluster</taxon>
    </lineage>
</organism>
<dbReference type="Gene3D" id="1.10.287.130">
    <property type="match status" value="1"/>
</dbReference>
<dbReference type="InterPro" id="IPR003661">
    <property type="entry name" value="HisK_dim/P_dom"/>
</dbReference>
<dbReference type="Proteomes" id="UP000218113">
    <property type="component" value="Unassembled WGS sequence"/>
</dbReference>
<dbReference type="InterPro" id="IPR001789">
    <property type="entry name" value="Sig_transdc_resp-reg_receiver"/>
</dbReference>
<evidence type="ECO:0000256" key="2">
    <source>
        <dbReference type="ARBA" id="ARBA00012438"/>
    </source>
</evidence>
<protein>
    <recommendedName>
        <fullName evidence="2">histidine kinase</fullName>
        <ecNumber evidence="2">2.7.13.3</ecNumber>
    </recommendedName>
</protein>
<dbReference type="InterPro" id="IPR036890">
    <property type="entry name" value="HATPase_C_sf"/>
</dbReference>
<evidence type="ECO:0000256" key="3">
    <source>
        <dbReference type="ARBA" id="ARBA00022553"/>
    </source>
</evidence>
<evidence type="ECO:0000256" key="1">
    <source>
        <dbReference type="ARBA" id="ARBA00000085"/>
    </source>
</evidence>
<dbReference type="SUPFAM" id="SSF47384">
    <property type="entry name" value="Homodimeric domain of signal transducing histidine kinase"/>
    <property type="match status" value="1"/>
</dbReference>
<proteinExistence type="predicted"/>
<dbReference type="SUPFAM" id="SSF55874">
    <property type="entry name" value="ATPase domain of HSP90 chaperone/DNA topoisomerase II/histidine kinase"/>
    <property type="match status" value="1"/>
</dbReference>
<dbReference type="InterPro" id="IPR003594">
    <property type="entry name" value="HATPase_dom"/>
</dbReference>
<dbReference type="Pfam" id="PF02518">
    <property type="entry name" value="HATPase_c"/>
    <property type="match status" value="1"/>
</dbReference>
<feature type="domain" description="Histidine kinase" evidence="5">
    <location>
        <begin position="286"/>
        <end position="505"/>
    </location>
</feature>
<dbReference type="EC" id="2.7.13.3" evidence="2"/>
<dbReference type="CDD" id="cd00082">
    <property type="entry name" value="HisKA"/>
    <property type="match status" value="1"/>
</dbReference>
<reference evidence="8" key="1">
    <citation type="submission" date="2017-08" db="EMBL/GenBank/DDBJ databases">
        <title>A dynamic microbial community with high functional redundancy inhabits the cold, oxic subseafloor aquifer.</title>
        <authorList>
            <person name="Tully B.J."/>
            <person name="Wheat C.G."/>
            <person name="Glazer B.T."/>
            <person name="Huber J.A."/>
        </authorList>
    </citation>
    <scope>NUCLEOTIDE SEQUENCE [LARGE SCALE GENOMIC DNA]</scope>
</reference>
<sequence length="515" mass="57652">MEKPKVLIVEDNSIARRIIRNELSTGDFEIFEAVDGRDALELIPQIAPDILTLDVEMPFMDGFSLCKKLRNGETEALQGREDLQHIPVIFISSNTGWESRKRGFDVGATEFIAKPPVAGRILKAVEEALANRARFQGLTALVVDESRVARRAIASILRQEGILIIEAADGQEGLHIMEKEDVKIDLVLTSYRMPRMGGGPFCQAIRQQRKNKEIPVIFITDSKDKGTILEIFQSGATDYLVKPLLKEELFARLNIHLQERVLRRELRSNVAELRKANKMKDEFLAIASHDLRTPLNGILGFSDVLERDEDLTEDGKEYLGYIRTSGEHLLNLIQDLLDVSRYQSDSSDVVLKPLDPSIVLQSSIATLRHLASSKQIQLGLIDDFKGDAPFILGEKNGFTQIINNLLSNAIKFTPKLGQVTVRLFEEEDYLMISVEDTGVGIPQELLPTLFDRFTKASRPGTEGERSIGLGLSITKALVERFQGKISVYNRPSEGTRFQLQFLTAHNNSTSPTVLN</sequence>
<evidence type="ECO:0000256" key="4">
    <source>
        <dbReference type="PROSITE-ProRule" id="PRU00169"/>
    </source>
</evidence>
<comment type="caution">
    <text evidence="4">Lacks conserved residue(s) required for the propagation of feature annotation.</text>
</comment>
<dbReference type="InterPro" id="IPR004358">
    <property type="entry name" value="Sig_transdc_His_kin-like_C"/>
</dbReference>
<evidence type="ECO:0000313" key="7">
    <source>
        <dbReference type="EMBL" id="PCI27031.1"/>
    </source>
</evidence>
<dbReference type="Pfam" id="PF00072">
    <property type="entry name" value="Response_reg"/>
    <property type="match status" value="2"/>
</dbReference>
<dbReference type="PROSITE" id="PS50110">
    <property type="entry name" value="RESPONSE_REGULATORY"/>
    <property type="match status" value="2"/>
</dbReference>
<evidence type="ECO:0000259" key="6">
    <source>
        <dbReference type="PROSITE" id="PS50110"/>
    </source>
</evidence>
<feature type="domain" description="Response regulatory" evidence="6">
    <location>
        <begin position="139"/>
        <end position="257"/>
    </location>
</feature>
<dbReference type="SMART" id="SM00448">
    <property type="entry name" value="REC"/>
    <property type="match status" value="2"/>
</dbReference>
<dbReference type="SMART" id="SM00388">
    <property type="entry name" value="HisKA"/>
    <property type="match status" value="1"/>
</dbReference>
<dbReference type="GO" id="GO:0000155">
    <property type="term" value="F:phosphorelay sensor kinase activity"/>
    <property type="evidence" value="ECO:0007669"/>
    <property type="project" value="InterPro"/>
</dbReference>
<dbReference type="PRINTS" id="PR00344">
    <property type="entry name" value="BCTRLSENSOR"/>
</dbReference>
<comment type="caution">
    <text evidence="7">The sequence shown here is derived from an EMBL/GenBank/DDBJ whole genome shotgun (WGS) entry which is preliminary data.</text>
</comment>
<comment type="catalytic activity">
    <reaction evidence="1">
        <text>ATP + protein L-histidine = ADP + protein N-phospho-L-histidine.</text>
        <dbReference type="EC" id="2.7.13.3"/>
    </reaction>
</comment>
<dbReference type="SUPFAM" id="SSF52172">
    <property type="entry name" value="CheY-like"/>
    <property type="match status" value="2"/>
</dbReference>
<dbReference type="Gene3D" id="3.30.565.10">
    <property type="entry name" value="Histidine kinase-like ATPase, C-terminal domain"/>
    <property type="match status" value="1"/>
</dbReference>
<dbReference type="Gene3D" id="3.40.50.2300">
    <property type="match status" value="2"/>
</dbReference>
<dbReference type="PANTHER" id="PTHR43547">
    <property type="entry name" value="TWO-COMPONENT HISTIDINE KINASE"/>
    <property type="match status" value="1"/>
</dbReference>
<dbReference type="SMART" id="SM00387">
    <property type="entry name" value="HATPase_c"/>
    <property type="match status" value="1"/>
</dbReference>
<dbReference type="EMBL" id="NVSR01000080">
    <property type="protein sequence ID" value="PCI27031.1"/>
    <property type="molecule type" value="Genomic_DNA"/>
</dbReference>
<dbReference type="AlphaFoldDB" id="A0A2A4T138"/>
<name>A0A2A4T138_9DELT</name>
<evidence type="ECO:0000313" key="8">
    <source>
        <dbReference type="Proteomes" id="UP000218113"/>
    </source>
</evidence>
<dbReference type="InterPro" id="IPR005467">
    <property type="entry name" value="His_kinase_dom"/>
</dbReference>
<gene>
    <name evidence="7" type="ORF">COB67_09570</name>
</gene>
<feature type="domain" description="Response regulatory" evidence="6">
    <location>
        <begin position="5"/>
        <end position="129"/>
    </location>
</feature>
<keyword evidence="3 4" id="KW-0597">Phosphoprotein</keyword>
<dbReference type="CDD" id="cd00156">
    <property type="entry name" value="REC"/>
    <property type="match status" value="1"/>
</dbReference>
<evidence type="ECO:0000259" key="5">
    <source>
        <dbReference type="PROSITE" id="PS50109"/>
    </source>
</evidence>
<dbReference type="Pfam" id="PF00512">
    <property type="entry name" value="HisKA"/>
    <property type="match status" value="1"/>
</dbReference>
<feature type="modified residue" description="4-aspartylphosphate" evidence="4">
    <location>
        <position position="54"/>
    </location>
</feature>
<dbReference type="CDD" id="cd00075">
    <property type="entry name" value="HATPase"/>
    <property type="match status" value="1"/>
</dbReference>
<dbReference type="InterPro" id="IPR036097">
    <property type="entry name" value="HisK_dim/P_sf"/>
</dbReference>
<dbReference type="PANTHER" id="PTHR43547:SF2">
    <property type="entry name" value="HYBRID SIGNAL TRANSDUCTION HISTIDINE KINASE C"/>
    <property type="match status" value="1"/>
</dbReference>
<dbReference type="InterPro" id="IPR011006">
    <property type="entry name" value="CheY-like_superfamily"/>
</dbReference>